<dbReference type="EMBL" id="JAPQKL010000001">
    <property type="protein sequence ID" value="KAJ5146584.1"/>
    <property type="molecule type" value="Genomic_DNA"/>
</dbReference>
<dbReference type="Proteomes" id="UP001149079">
    <property type="component" value="Unassembled WGS sequence"/>
</dbReference>
<dbReference type="AlphaFoldDB" id="A0A9W9HHF5"/>
<organism evidence="2 3">
    <name type="scientific">Penicillium bovifimosum</name>
    <dbReference type="NCBI Taxonomy" id="126998"/>
    <lineage>
        <taxon>Eukaryota</taxon>
        <taxon>Fungi</taxon>
        <taxon>Dikarya</taxon>
        <taxon>Ascomycota</taxon>
        <taxon>Pezizomycotina</taxon>
        <taxon>Eurotiomycetes</taxon>
        <taxon>Eurotiomycetidae</taxon>
        <taxon>Eurotiales</taxon>
        <taxon>Aspergillaceae</taxon>
        <taxon>Penicillium</taxon>
    </lineage>
</organism>
<gene>
    <name evidence="2" type="ORF">N7515_001148</name>
</gene>
<protein>
    <submittedName>
        <fullName evidence="2">Uncharacterized protein</fullName>
    </submittedName>
</protein>
<reference evidence="2" key="1">
    <citation type="submission" date="2022-11" db="EMBL/GenBank/DDBJ databases">
        <authorList>
            <person name="Petersen C."/>
        </authorList>
    </citation>
    <scope>NUCLEOTIDE SEQUENCE</scope>
    <source>
        <strain evidence="2">IBT 22155</strain>
    </source>
</reference>
<accession>A0A9W9HHF5</accession>
<evidence type="ECO:0000256" key="1">
    <source>
        <dbReference type="SAM" id="MobiDB-lite"/>
    </source>
</evidence>
<dbReference type="OrthoDB" id="4354629at2759"/>
<reference evidence="2" key="2">
    <citation type="journal article" date="2023" name="IMA Fungus">
        <title>Comparative genomic study of the Penicillium genus elucidates a diverse pangenome and 15 lateral gene transfer events.</title>
        <authorList>
            <person name="Petersen C."/>
            <person name="Sorensen T."/>
            <person name="Nielsen M.R."/>
            <person name="Sondergaard T.E."/>
            <person name="Sorensen J.L."/>
            <person name="Fitzpatrick D.A."/>
            <person name="Frisvad J.C."/>
            <person name="Nielsen K.L."/>
        </authorList>
    </citation>
    <scope>NUCLEOTIDE SEQUENCE</scope>
    <source>
        <strain evidence="2">IBT 22155</strain>
    </source>
</reference>
<feature type="compositionally biased region" description="Polar residues" evidence="1">
    <location>
        <begin position="55"/>
        <end position="65"/>
    </location>
</feature>
<feature type="region of interest" description="Disordered" evidence="1">
    <location>
        <begin position="111"/>
        <end position="183"/>
    </location>
</feature>
<dbReference type="RefSeq" id="XP_056527058.1">
    <property type="nucleotide sequence ID" value="XM_056661892.1"/>
</dbReference>
<keyword evidence="3" id="KW-1185">Reference proteome</keyword>
<name>A0A9W9HHF5_9EURO</name>
<dbReference type="GeneID" id="81401062"/>
<proteinExistence type="predicted"/>
<feature type="compositionally biased region" description="Basic and acidic residues" evidence="1">
    <location>
        <begin position="20"/>
        <end position="37"/>
    </location>
</feature>
<sequence>MEQPSDRPKPKRRRPPKYTTVEERKAAQSAREREKRQAARAAQPLKFVHYHSPSVPRSTGINESPLSYFPPGELSITTEVERQAPSLSPGLASWEPSTLEFLPVDDELSLKSMPDVSNEPATHTTPETAPSEINPAGPIPETAESLIQEPATHTPPETTPSEISPAGPIPETAESPFKRPKQA</sequence>
<feature type="compositionally biased region" description="Low complexity" evidence="1">
    <location>
        <begin position="149"/>
        <end position="166"/>
    </location>
</feature>
<feature type="compositionally biased region" description="Low complexity" evidence="1">
    <location>
        <begin position="119"/>
        <end position="130"/>
    </location>
</feature>
<evidence type="ECO:0000313" key="3">
    <source>
        <dbReference type="Proteomes" id="UP001149079"/>
    </source>
</evidence>
<feature type="region of interest" description="Disordered" evidence="1">
    <location>
        <begin position="1"/>
        <end position="68"/>
    </location>
</feature>
<comment type="caution">
    <text evidence="2">The sequence shown here is derived from an EMBL/GenBank/DDBJ whole genome shotgun (WGS) entry which is preliminary data.</text>
</comment>
<evidence type="ECO:0000313" key="2">
    <source>
        <dbReference type="EMBL" id="KAJ5146584.1"/>
    </source>
</evidence>